<keyword evidence="3" id="KW-1185">Reference proteome</keyword>
<feature type="region of interest" description="Disordered" evidence="1">
    <location>
        <begin position="51"/>
        <end position="214"/>
    </location>
</feature>
<dbReference type="Proteomes" id="UP000619260">
    <property type="component" value="Unassembled WGS sequence"/>
</dbReference>
<dbReference type="RefSeq" id="WP_203902170.1">
    <property type="nucleotide sequence ID" value="NZ_BOPF01000022.1"/>
</dbReference>
<evidence type="ECO:0000313" key="2">
    <source>
        <dbReference type="EMBL" id="GIJ48686.1"/>
    </source>
</evidence>
<feature type="compositionally biased region" description="Low complexity" evidence="1">
    <location>
        <begin position="144"/>
        <end position="159"/>
    </location>
</feature>
<proteinExistence type="predicted"/>
<organism evidence="2 3">
    <name type="scientific">Virgisporangium aliadipatigenens</name>
    <dbReference type="NCBI Taxonomy" id="741659"/>
    <lineage>
        <taxon>Bacteria</taxon>
        <taxon>Bacillati</taxon>
        <taxon>Actinomycetota</taxon>
        <taxon>Actinomycetes</taxon>
        <taxon>Micromonosporales</taxon>
        <taxon>Micromonosporaceae</taxon>
        <taxon>Virgisporangium</taxon>
    </lineage>
</organism>
<gene>
    <name evidence="2" type="ORF">Val02_55720</name>
</gene>
<dbReference type="AlphaFoldDB" id="A0A8J4DT05"/>
<sequence length="598" mass="62290">MPTRLLLEGGDLQELLAQVRDEHGPKAKIVSAERVRSGGLTGLLRAERFELTVEVPDEDDPPPAADPPEAGADAAWPETGTPAIDGLLALLNEREARQPDSAPASAPPAPAASTPAASFAQALSEARHQAPEAPETPAPPPSRAPAQATRPSTAAAPSADETFEFRLDPHFSAVPEVPSPVAAHDVSDPLHDELPPEEFLNAATPLGDYGPTMPPRTPRAINGTPVLPTADPYADDPLFDQELDALEPPFATDGDLPYDDRFDYADEGYPVAGHVPGAAFPVSGVSGSPAFPISGGPGLHGDDDDAPPNLSAALGGFGAGEVRVEFPHGGGHPVAGGLRATWAAGDDTDPDLPSGHAYLAGAVHTDEAAGEVGFESPAYRPSSGMGLIDRLAHLGVPARVLHRLPADEAYPAIAHAFEAEAGPPPLPEEPGAIIAVIGELAGALAVADELAKTMRLDPQRTLIATDNATFERHIGDVDDALRRAHRARQGDQPRLIAVDVPATGTNAWACGVLDAIRPDAIWYAVDATRKTADVARQLAILPRVDALAVHGVQATADPASPLALEIPIAMLDGQPAGPHTWAALLCRRLYEERARADH</sequence>
<feature type="compositionally biased region" description="Low complexity" evidence="1">
    <location>
        <begin position="111"/>
        <end position="122"/>
    </location>
</feature>
<feature type="compositionally biased region" description="Pro residues" evidence="1">
    <location>
        <begin position="134"/>
        <end position="143"/>
    </location>
</feature>
<evidence type="ECO:0000256" key="1">
    <source>
        <dbReference type="SAM" id="MobiDB-lite"/>
    </source>
</evidence>
<reference evidence="2" key="1">
    <citation type="submission" date="2021-01" db="EMBL/GenBank/DDBJ databases">
        <title>Whole genome shotgun sequence of Virgisporangium aliadipatigenens NBRC 105644.</title>
        <authorList>
            <person name="Komaki H."/>
            <person name="Tamura T."/>
        </authorList>
    </citation>
    <scope>NUCLEOTIDE SEQUENCE</scope>
    <source>
        <strain evidence="2">NBRC 105644</strain>
    </source>
</reference>
<name>A0A8J4DT05_9ACTN</name>
<feature type="compositionally biased region" description="Low complexity" evidence="1">
    <location>
        <begin position="67"/>
        <end position="78"/>
    </location>
</feature>
<evidence type="ECO:0000313" key="3">
    <source>
        <dbReference type="Proteomes" id="UP000619260"/>
    </source>
</evidence>
<comment type="caution">
    <text evidence="2">The sequence shown here is derived from an EMBL/GenBank/DDBJ whole genome shotgun (WGS) entry which is preliminary data.</text>
</comment>
<dbReference type="EMBL" id="BOPF01000022">
    <property type="protein sequence ID" value="GIJ48686.1"/>
    <property type="molecule type" value="Genomic_DNA"/>
</dbReference>
<feature type="compositionally biased region" description="Basic and acidic residues" evidence="1">
    <location>
        <begin position="185"/>
        <end position="194"/>
    </location>
</feature>
<protein>
    <submittedName>
        <fullName evidence="2">Uncharacterized protein</fullName>
    </submittedName>
</protein>
<accession>A0A8J4DT05</accession>